<dbReference type="FunFam" id="2.40.50.140:FF:000196">
    <property type="entry name" value="rRNA biogenesis protein RRP5"/>
    <property type="match status" value="1"/>
</dbReference>
<dbReference type="CDD" id="cd05697">
    <property type="entry name" value="S1_Rrp5_repeat_hs5"/>
    <property type="match status" value="1"/>
</dbReference>
<feature type="domain" description="S1 motif" evidence="11">
    <location>
        <begin position="1064"/>
        <end position="1135"/>
    </location>
</feature>
<dbReference type="FunFam" id="2.40.50.140:FF:000103">
    <property type="entry name" value="protein RRP5 homolog"/>
    <property type="match status" value="2"/>
</dbReference>
<keyword evidence="2" id="KW-0690">Ribosome biogenesis</keyword>
<evidence type="ECO:0000256" key="2">
    <source>
        <dbReference type="ARBA" id="ARBA00022517"/>
    </source>
</evidence>
<evidence type="ECO:0000256" key="8">
    <source>
        <dbReference type="ARBA" id="ARBA00073619"/>
    </source>
</evidence>
<dbReference type="GO" id="GO:0003723">
    <property type="term" value="F:RNA binding"/>
    <property type="evidence" value="ECO:0007669"/>
    <property type="project" value="TreeGrafter"/>
</dbReference>
<dbReference type="GO" id="GO:0006364">
    <property type="term" value="P:rRNA processing"/>
    <property type="evidence" value="ECO:0007669"/>
    <property type="project" value="UniProtKB-KW"/>
</dbReference>
<dbReference type="Pfam" id="PF24685">
    <property type="entry name" value="OB_RRP5_4th"/>
    <property type="match status" value="1"/>
</dbReference>
<feature type="domain" description="S1 motif" evidence="11">
    <location>
        <begin position="1245"/>
        <end position="1314"/>
    </location>
</feature>
<feature type="compositionally biased region" description="Basic and acidic residues" evidence="10">
    <location>
        <begin position="8"/>
        <end position="57"/>
    </location>
</feature>
<dbReference type="CDD" id="cd04461">
    <property type="entry name" value="S1_Rrp5_repeat_hs8_sc7"/>
    <property type="match status" value="1"/>
</dbReference>
<feature type="domain" description="S1 motif" evidence="11">
    <location>
        <begin position="850"/>
        <end position="919"/>
    </location>
</feature>
<feature type="region of interest" description="Disordered" evidence="10">
    <location>
        <begin position="1"/>
        <end position="141"/>
    </location>
</feature>
<dbReference type="CDD" id="cd05703">
    <property type="entry name" value="S1_Rrp5_repeat_hs12_sc9"/>
    <property type="match status" value="1"/>
</dbReference>
<dbReference type="Gene3D" id="2.40.50.140">
    <property type="entry name" value="Nucleic acid-binding proteins"/>
    <property type="match status" value="10"/>
</dbReference>
<evidence type="ECO:0000256" key="9">
    <source>
        <dbReference type="ARBA" id="ARBA00076674"/>
    </source>
</evidence>
<keyword evidence="4" id="KW-0597">Phosphoprotein</keyword>
<dbReference type="FunFam" id="2.40.50.140:FF:000159">
    <property type="entry name" value="rRNA biogenesis protein rrp5"/>
    <property type="match status" value="1"/>
</dbReference>
<dbReference type="SMART" id="SM00316">
    <property type="entry name" value="S1"/>
    <property type="match status" value="12"/>
</dbReference>
<feature type="domain" description="S1 motif" evidence="11">
    <location>
        <begin position="156"/>
        <end position="254"/>
    </location>
</feature>
<feature type="domain" description="S1 motif" evidence="11">
    <location>
        <begin position="667"/>
        <end position="736"/>
    </location>
</feature>
<feature type="domain" description="S1 motif" evidence="11">
    <location>
        <begin position="270"/>
        <end position="348"/>
    </location>
</feature>
<feature type="region of interest" description="Disordered" evidence="10">
    <location>
        <begin position="1490"/>
        <end position="1516"/>
    </location>
</feature>
<dbReference type="GO" id="GO:0032040">
    <property type="term" value="C:small-subunit processome"/>
    <property type="evidence" value="ECO:0007669"/>
    <property type="project" value="TreeGrafter"/>
</dbReference>
<feature type="domain" description="S1 motif" evidence="11">
    <location>
        <begin position="1151"/>
        <end position="1220"/>
    </location>
</feature>
<gene>
    <name evidence="12" type="ORF">ZT3D7_G3018</name>
</gene>
<keyword evidence="13" id="KW-1185">Reference proteome</keyword>
<reference evidence="12 13" key="1">
    <citation type="submission" date="2016-06" db="EMBL/GenBank/DDBJ databases">
        <authorList>
            <person name="Kjaerup R.B."/>
            <person name="Dalgaard T.S."/>
            <person name="Juul-Madsen H.R."/>
        </authorList>
    </citation>
    <scope>NUCLEOTIDE SEQUENCE [LARGE SCALE GENOMIC DNA]</scope>
</reference>
<dbReference type="EMBL" id="LT853693">
    <property type="protein sequence ID" value="SMQ47870.1"/>
    <property type="molecule type" value="Genomic_DNA"/>
</dbReference>
<comment type="function">
    <text evidence="7">Involved in the biogenesis of rRNA. Required for the formation of 18S and 5.8S rRNA.</text>
</comment>
<keyword evidence="6" id="KW-0539">Nucleus</keyword>
<proteinExistence type="predicted"/>
<evidence type="ECO:0000256" key="7">
    <source>
        <dbReference type="ARBA" id="ARBA00055575"/>
    </source>
</evidence>
<feature type="compositionally biased region" description="Acidic residues" evidence="10">
    <location>
        <begin position="1434"/>
        <end position="1443"/>
    </location>
</feature>
<feature type="domain" description="S1 motif" evidence="11">
    <location>
        <begin position="956"/>
        <end position="1032"/>
    </location>
</feature>
<feature type="domain" description="S1 motif" evidence="11">
    <location>
        <begin position="474"/>
        <end position="553"/>
    </location>
</feature>
<evidence type="ECO:0000259" key="11">
    <source>
        <dbReference type="PROSITE" id="PS50126"/>
    </source>
</evidence>
<dbReference type="InterPro" id="IPR048059">
    <property type="entry name" value="Rrp5_S1_rpt_hs1_sc1"/>
</dbReference>
<dbReference type="PROSITE" id="PS50126">
    <property type="entry name" value="S1"/>
    <property type="match status" value="12"/>
</dbReference>
<dbReference type="FunFam" id="2.40.50.140:FF:000279">
    <property type="entry name" value="rRNA biogenesis protein rrp5"/>
    <property type="match status" value="1"/>
</dbReference>
<feature type="compositionally biased region" description="Basic and acidic residues" evidence="10">
    <location>
        <begin position="1492"/>
        <end position="1507"/>
    </location>
</feature>
<dbReference type="Pfam" id="PF00575">
    <property type="entry name" value="S1"/>
    <property type="match status" value="4"/>
</dbReference>
<evidence type="ECO:0000313" key="12">
    <source>
        <dbReference type="EMBL" id="SMQ47870.1"/>
    </source>
</evidence>
<sequence length="1820" mass="199273">MAPVKRKAVTDERPSKKAKPAEEKKEKKDKPRESKNGSKETKPKKSHADTDAGEKRPPAKSVLQQEERAFPRGGGSVLTPLEHKQIKAQAERDVLFEQENGEVAEEKADDTLFDEGTSAAKKKKRKDGRKSGDEPGKVEGSGVRIQGLSYKSLVVGSTVLGRVTGITGRDIALALPNNLTGYAQITAVSESLNARIERLLQDDGKPDDSGDDAEDIDLKQLFHVGQWLRAVVTSTGSESADGGKKKRHIELTLDPGQVNDGLAEDRFVVNSTIQGSVRSVEDHGIVMDLGLSDASVKGFISKKELGSAYNITQISEGQVMLCLVTGKGSNGKVLKLCPDTNKFAVNLPSNKLPIVSEAPTVDAFQPGTAVDILVTDCDGRGVVGKIMGMLNVTADVFHSGAYAVEDMAEKHKIGSKAKARIIYSLPQDDGSRRVGVSILDHMLALLPPPGKLAENSTSKIRAQAADLDQKLTLSATVESAKVVRISAERGLFLTLPMPGNHEQPAAAFAHISQVSDSRIDSISTTGPYKVDSTHKARIIAYNPVDNVYYVSLKKSTLDQAFLRLEDLTVGSIVKGTVDKLILGGKKGVTGVLVKLSDSISGLVPEMHLSDTQLSHPERKYREGFPIKARVLSVDTDKRHIRLTVKKSLVEADDSSLIWKDYDDLKPGMESQGTIINLLPAGAAVQFYGPVRAWLPVAEMSETFIEKTENHFRLGQTVRVKILSVNPAAREMKVTCKSGGELTAEQQTAWEEVSGGDLVSGVVSVKGADNVSVDLSNGLKGVVKVEHLVDASAAKAESALKRIRVGQTLSNLLVLEKLDRSQTVALSNKPALVEDAKNGTLIKSFEDAQEGRKVHGSVRNITPTGVYVEFASGIVGLLPKSQIAPEAATKPDFGLRKDQTLSLRVSGIDNLQERFILSMREGTAAEVQPSKAKVTDDLDAANPIDSKIKSMADFSLGKVVKAKVVSVKATQVNVRLADNVQGRIDVSEAFDSWKDITNKAAPLEKFKPNDVVEVKILGIHDARNHRFLPISHRAGKVPVFELSAKRSRIDAGDESLLSFDTVKKGSSCLAFVNNHDDSCVWVNLSPNVRGRVALMDLSDDVGQLQNVENRFRIGCALKVTVKAIDLSSNRLDLTAREATTSGPLTLQDLKPGMVLPARVTKVNERSVFVEIADNLAGPVPLVELSDDYEQVNTAQYNKNDIVRVCVLGVDLPNKRAFLSMRPSKVLSSSLPVKDPHVNDVSQLKVGDIVRGFVKQVADKGVFVTLGARTDALVRISDLSDQYIKDWQSVFEIDQLVKGRVLAVDVSSKQVRLSLKNSHVDKNYTPPLNINDIEVGMTVVGKVRKVEDFGAFIDIDNTQPRLSGLCHRSEVAAKRIEDVRTLYSAGDVVKARVLDVDVEKRKISLGLKASYFNNTADDEGSEEDSDAEMGGVDVEDADEESDSDGGIDLSNVQDIESEEEFSDADEMEVDDDPAVKLTAGLKTSGFDWTGDALDTDKGAASESEHEGPAPKKRKSKKAEIKVDLTGDLDKYGPRSVSDFERQLLGQPNNSDLWIQYMAFQLQLSEIQKARDIAERALRTIHIRETEEKANVWIAWLNLEVEYGDEDRVEEVFKQACQVQDPLEMHEKMASIYIDSGKHVKADATFERMVGNKAFRASPDVWLNYATFLLDTLQAPARARALLSKALQSVPTREHRLLTAKFAALEFRSQYGDAERGRTIFEGLVSEYPKWSSGWDMWLDIERARVAHAENAEAKKDAIVKTRALFERISKTKMKKRRAKFTFKKWLEFEEKEAGEKEVEKVKKMAKEFVERLQAAGGDDGDE</sequence>
<dbReference type="SUPFAM" id="SSF48452">
    <property type="entry name" value="TPR-like"/>
    <property type="match status" value="2"/>
</dbReference>
<evidence type="ECO:0000313" key="13">
    <source>
        <dbReference type="Proteomes" id="UP000215127"/>
    </source>
</evidence>
<feature type="compositionally biased region" description="Acidic residues" evidence="10">
    <location>
        <begin position="1453"/>
        <end position="1467"/>
    </location>
</feature>
<dbReference type="InterPro" id="IPR057302">
    <property type="entry name" value="Rrp5_S1"/>
</dbReference>
<dbReference type="InterPro" id="IPR012340">
    <property type="entry name" value="NA-bd_OB-fold"/>
</dbReference>
<dbReference type="STRING" id="1276538.A0A1X7RKZ6"/>
<accession>A0A1X7RKZ6</accession>
<evidence type="ECO:0000256" key="5">
    <source>
        <dbReference type="ARBA" id="ARBA00022737"/>
    </source>
</evidence>
<dbReference type="InterPro" id="IPR057301">
    <property type="entry name" value="Rrp5_OB_4th"/>
</dbReference>
<dbReference type="Gene3D" id="1.25.40.10">
    <property type="entry name" value="Tetratricopeptide repeat domain"/>
    <property type="match status" value="3"/>
</dbReference>
<dbReference type="FunFam" id="2.40.50.140:FF:000266">
    <property type="entry name" value="rRNA biogenesis protein rrp5"/>
    <property type="match status" value="1"/>
</dbReference>
<dbReference type="InterPro" id="IPR055430">
    <property type="entry name" value="HAT_Syf1_CNRKL1_C"/>
</dbReference>
<evidence type="ECO:0000256" key="4">
    <source>
        <dbReference type="ARBA" id="ARBA00022553"/>
    </source>
</evidence>
<protein>
    <recommendedName>
        <fullName evidence="8">rRNA biogenesis protein RRP5</fullName>
    </recommendedName>
    <alternativeName>
        <fullName evidence="9">Ribosomal RNA-processing protein 5</fullName>
    </alternativeName>
</protein>
<dbReference type="Pfam" id="PF23459">
    <property type="entry name" value="S1_RRP5"/>
    <property type="match status" value="2"/>
</dbReference>
<dbReference type="InterPro" id="IPR003029">
    <property type="entry name" value="S1_domain"/>
</dbReference>
<comment type="subcellular location">
    <subcellularLocation>
        <location evidence="1">Nucleus</location>
        <location evidence="1">Nucleolus</location>
    </subcellularLocation>
</comment>
<name>A0A1X7RKZ6_ZYMT9</name>
<evidence type="ECO:0000256" key="10">
    <source>
        <dbReference type="SAM" id="MobiDB-lite"/>
    </source>
</evidence>
<dbReference type="FunFam" id="2.40.50.140:FF:000278">
    <property type="entry name" value="rRNA biogenesis protein rrp5"/>
    <property type="match status" value="1"/>
</dbReference>
<dbReference type="InterPro" id="IPR011990">
    <property type="entry name" value="TPR-like_helical_dom_sf"/>
</dbReference>
<evidence type="ECO:0000256" key="3">
    <source>
        <dbReference type="ARBA" id="ARBA00022552"/>
    </source>
</evidence>
<evidence type="ECO:0000256" key="6">
    <source>
        <dbReference type="ARBA" id="ARBA00023242"/>
    </source>
</evidence>
<dbReference type="FunFam" id="2.40.50.140:FF:000155">
    <property type="entry name" value="rRNA biogenesis protein RRP5"/>
    <property type="match status" value="1"/>
</dbReference>
<feature type="domain" description="S1 motif" evidence="11">
    <location>
        <begin position="570"/>
        <end position="645"/>
    </location>
</feature>
<feature type="domain" description="S1 motif" evidence="11">
    <location>
        <begin position="1334"/>
        <end position="1406"/>
    </location>
</feature>
<dbReference type="PANTHER" id="PTHR23270:SF10">
    <property type="entry name" value="PROTEIN RRP5 HOMOLOG"/>
    <property type="match status" value="1"/>
</dbReference>
<dbReference type="CDD" id="cd05702">
    <property type="entry name" value="S1_Rrp5_repeat_hs11_sc8"/>
    <property type="match status" value="1"/>
</dbReference>
<evidence type="ECO:0000256" key="1">
    <source>
        <dbReference type="ARBA" id="ARBA00004604"/>
    </source>
</evidence>
<dbReference type="CDD" id="cd05693">
    <property type="entry name" value="S1_Rrp5_repeat_hs1_sc1"/>
    <property type="match status" value="1"/>
</dbReference>
<organism evidence="12 13">
    <name type="scientific">Zymoseptoria tritici (strain ST99CH_3D7)</name>
    <dbReference type="NCBI Taxonomy" id="1276538"/>
    <lineage>
        <taxon>Eukaryota</taxon>
        <taxon>Fungi</taxon>
        <taxon>Dikarya</taxon>
        <taxon>Ascomycota</taxon>
        <taxon>Pezizomycotina</taxon>
        <taxon>Dothideomycetes</taxon>
        <taxon>Dothideomycetidae</taxon>
        <taxon>Mycosphaerellales</taxon>
        <taxon>Mycosphaerellaceae</taxon>
        <taxon>Zymoseptoria</taxon>
    </lineage>
</organism>
<dbReference type="CDD" id="cd05706">
    <property type="entry name" value="S1_Rrp5_repeat_sc10"/>
    <property type="match status" value="1"/>
</dbReference>
<feature type="region of interest" description="Disordered" evidence="10">
    <location>
        <begin position="1434"/>
        <end position="1467"/>
    </location>
</feature>
<dbReference type="InterPro" id="IPR048058">
    <property type="entry name" value="Rrp5_S1_rpt_hs11_sc8"/>
</dbReference>
<dbReference type="Pfam" id="PF23231">
    <property type="entry name" value="HAT_Syf1_CNRKL1_C"/>
    <property type="match status" value="1"/>
</dbReference>
<feature type="compositionally biased region" description="Basic and acidic residues" evidence="10">
    <location>
        <begin position="81"/>
        <end position="95"/>
    </location>
</feature>
<dbReference type="PANTHER" id="PTHR23270">
    <property type="entry name" value="PROGRAMMED CELL DEATH PROTEIN 11 PRE-RRNA PROCESSING PROTEIN RRP5"/>
    <property type="match status" value="1"/>
</dbReference>
<dbReference type="InterPro" id="IPR045209">
    <property type="entry name" value="Rrp5"/>
</dbReference>
<feature type="domain" description="S1 motif" evidence="11">
    <location>
        <begin position="755"/>
        <end position="828"/>
    </location>
</feature>
<keyword evidence="3" id="KW-0698">rRNA processing</keyword>
<dbReference type="SUPFAM" id="SSF50249">
    <property type="entry name" value="Nucleic acid-binding proteins"/>
    <property type="match status" value="11"/>
</dbReference>
<dbReference type="SMART" id="SM00386">
    <property type="entry name" value="HAT"/>
    <property type="match status" value="5"/>
</dbReference>
<keyword evidence="5" id="KW-0677">Repeat</keyword>
<dbReference type="InterPro" id="IPR003107">
    <property type="entry name" value="HAT"/>
</dbReference>
<dbReference type="Proteomes" id="UP000215127">
    <property type="component" value="Chromosome 2"/>
</dbReference>